<dbReference type="Proteomes" id="UP000654075">
    <property type="component" value="Unassembled WGS sequence"/>
</dbReference>
<gene>
    <name evidence="2" type="ORF">PGLA1383_LOCUS51296</name>
</gene>
<evidence type="ECO:0000313" key="3">
    <source>
        <dbReference type="Proteomes" id="UP000654075"/>
    </source>
</evidence>
<keyword evidence="1" id="KW-0812">Transmembrane</keyword>
<comment type="caution">
    <text evidence="2">The sequence shown here is derived from an EMBL/GenBank/DDBJ whole genome shotgun (WGS) entry which is preliminary data.</text>
</comment>
<dbReference type="EMBL" id="CAJNNV010031337">
    <property type="protein sequence ID" value="CAE8635719.1"/>
    <property type="molecule type" value="Genomic_DNA"/>
</dbReference>
<keyword evidence="1" id="KW-0472">Membrane</keyword>
<dbReference type="OrthoDB" id="446080at2759"/>
<keyword evidence="3" id="KW-1185">Reference proteome</keyword>
<accession>A0A813HDN1</accession>
<evidence type="ECO:0000313" key="2">
    <source>
        <dbReference type="EMBL" id="CAE8635719.1"/>
    </source>
</evidence>
<proteinExistence type="predicted"/>
<keyword evidence="1" id="KW-1133">Transmembrane helix</keyword>
<sequence>MGHLHHIVGDIRVAGTPNSLYHHDQLQHVGQPYGPDTIEMMASWRATEGHSFANRDANTDDTLVGELCSKTLWRYEQGEYDTLDSYINGGVPGVMLGFLALVIWVMPIFKDHRNLNEQFVALWLLLKTGWGMHPARVAEDGTVTVLAISSLERWALSLGVYLPRLLIMINPFFESLGMPRAPIIPLSESLRQGSLSIPRDSNKG</sequence>
<organism evidence="2 3">
    <name type="scientific">Polarella glacialis</name>
    <name type="common">Dinoflagellate</name>
    <dbReference type="NCBI Taxonomy" id="89957"/>
    <lineage>
        <taxon>Eukaryota</taxon>
        <taxon>Sar</taxon>
        <taxon>Alveolata</taxon>
        <taxon>Dinophyceae</taxon>
        <taxon>Suessiales</taxon>
        <taxon>Suessiaceae</taxon>
        <taxon>Polarella</taxon>
    </lineage>
</organism>
<dbReference type="AlphaFoldDB" id="A0A813HDN1"/>
<protein>
    <submittedName>
        <fullName evidence="2">Uncharacterized protein</fullName>
    </submittedName>
</protein>
<reference evidence="2" key="1">
    <citation type="submission" date="2021-02" db="EMBL/GenBank/DDBJ databases">
        <authorList>
            <person name="Dougan E. K."/>
            <person name="Rhodes N."/>
            <person name="Thang M."/>
            <person name="Chan C."/>
        </authorList>
    </citation>
    <scope>NUCLEOTIDE SEQUENCE</scope>
</reference>
<name>A0A813HDN1_POLGL</name>
<feature type="transmembrane region" description="Helical" evidence="1">
    <location>
        <begin position="90"/>
        <end position="109"/>
    </location>
</feature>
<evidence type="ECO:0000256" key="1">
    <source>
        <dbReference type="SAM" id="Phobius"/>
    </source>
</evidence>